<feature type="compositionally biased region" description="Pro residues" evidence="12">
    <location>
        <begin position="239"/>
        <end position="251"/>
    </location>
</feature>
<dbReference type="PROSITE" id="PS50831">
    <property type="entry name" value="SOHO"/>
    <property type="match status" value="1"/>
</dbReference>
<dbReference type="GO" id="GO:0005737">
    <property type="term" value="C:cytoplasm"/>
    <property type="evidence" value="ECO:0007669"/>
    <property type="project" value="UniProtKB-SubCell"/>
</dbReference>
<sequence>MSSECDAGASKAVVNGLALGSNGQDKATADPLRARSISAVKIIPVKTVKNSAGLVLPPDMDPTRICTGKGAVTLRASSSYREIPSSSPVSPQETPKQERKTVLESENSSADEWRLSSNADANGNAQPSSLAAKGYRSVHPSLPSSKSQDATSSSPAPPEVIVVPLYRVNTDRGHEGTDRPPASLGPHGPPVPAAAPAGSPLTFPTLDDFIPPHLQRRSHHSQPASAPGSLPPASQTPPSFSPQPPLVPPVPEGLRRVSEPDLTGAVSSTDSSPLLNEVSSSHAGTDSQTFASVSKPSSAYPSTTIVNPTIVLLQHNREQQKRLSSLSDPVSERREGEQDSAPAQEKPTSPGRAAERKAKDDSRRVAKSAQDLSDVCMDEVGIPLRNTERSKDWYKTMFKQIHKLNRDTPEENPYFPTYKFPELPEIQQNSEEDNPYTPTYQFPASTPSPKSEDDDSDLYSPRYSFSEDTKSPLSVPRSKSEMSCIDGEKVVKRSATLPLPTRSSSLKSSPERTDWEPPDKKVDTRKYRAEPRSIYEYQPGKSSVLTNEKMSRDISPEEIDLKNEPWYKFFSELEFGKPSSAVSPTPDISSEPPGYVYSSNFHAVKRESDGAPGDLTSLENERQIYKSVLEGGDIPLQGLSGLKRPSSSASTKDSESPRHFIPADYLESTEEFIRRRHDDKEKLLADQRRLKREQEEADIAARRHTGVIPTHHQFITNERFGDLLNIDDTAKRKSGSEMRPARAKFDFKAQTLKELPLQKGDIVYIYKQIDQNWYEGEHHGRVGIFPRTYIELLPPAEKAQPKKLTPVQVLEYGEAIAKFNFNGDTQVEMSFRKGERITLLRQVDENWYEGRIPGTSRQGIFPITYVDVIKRPLVKNPTDYIDLPFSSSPSRSTTASPQFPSHSKLLMPAPSSLPHPRRALSPEMHAVTSEWISLTVGVPSRRPLALTPPLPPLPEASIYSSDPLALFTRPSSSLPLNLPHSGWSDRSTPHSAVSPLALPPPHKAHSPAPGAQASFHVNGDSGTYVPPPGVLQDSFSQPWLGRSDRVISELSDAFSSQGKRQPWQDGNGARERKAEREAGERCPGGPAISKKSCLRPSDVVRCLSTEQRLTELHTPEESRPRHQPLGGPFSGREAERSELQRGGEPAARMGASQPSHHSLRAGPDLTESEKSYVQPQAQQRRVAPDRSQTSQDLFSYQALYSYIPQNDDELELRDGDIVDVMEKCDDGWFVGTSRRTRQFGTFPGNYVKPLYL</sequence>
<dbReference type="InterPro" id="IPR036028">
    <property type="entry name" value="SH3-like_dom_sf"/>
</dbReference>
<dbReference type="InterPro" id="IPR035606">
    <property type="entry name" value="SORBS1_SH3"/>
</dbReference>
<dbReference type="Pfam" id="PF02208">
    <property type="entry name" value="Sorb"/>
    <property type="match status" value="1"/>
</dbReference>
<dbReference type="AlphaFoldDB" id="A0A6P3GI53"/>
<dbReference type="InterPro" id="IPR035610">
    <property type="entry name" value="SORBS1_SH3_1"/>
</dbReference>
<feature type="domain" description="SH3" evidence="13">
    <location>
        <begin position="810"/>
        <end position="871"/>
    </location>
</feature>
<evidence type="ECO:0000256" key="6">
    <source>
        <dbReference type="ARBA" id="ARBA00022490"/>
    </source>
</evidence>
<dbReference type="Pfam" id="PF00018">
    <property type="entry name" value="SH3_1"/>
    <property type="match status" value="1"/>
</dbReference>
<evidence type="ECO:0000256" key="4">
    <source>
        <dbReference type="ARBA" id="ARBA00022443"/>
    </source>
</evidence>
<evidence type="ECO:0000313" key="15">
    <source>
        <dbReference type="Proteomes" id="UP000515208"/>
    </source>
</evidence>
<feature type="compositionally biased region" description="Basic and acidic residues" evidence="12">
    <location>
        <begin position="353"/>
        <end position="364"/>
    </location>
</feature>
<evidence type="ECO:0000256" key="7">
    <source>
        <dbReference type="ARBA" id="ARBA00022553"/>
    </source>
</evidence>
<dbReference type="CTD" id="10580"/>
<feature type="domain" description="SH3" evidence="13">
    <location>
        <begin position="736"/>
        <end position="795"/>
    </location>
</feature>
<feature type="compositionally biased region" description="Basic and acidic residues" evidence="12">
    <location>
        <begin position="509"/>
        <end position="533"/>
    </location>
</feature>
<dbReference type="Pfam" id="PF07653">
    <property type="entry name" value="SH3_2"/>
    <property type="match status" value="1"/>
</dbReference>
<feature type="compositionally biased region" description="Basic and acidic residues" evidence="12">
    <location>
        <begin position="1068"/>
        <end position="1080"/>
    </location>
</feature>
<dbReference type="CDD" id="cd11919">
    <property type="entry name" value="SH3_Sorbs1_1"/>
    <property type="match status" value="1"/>
</dbReference>
<evidence type="ECO:0000256" key="2">
    <source>
        <dbReference type="ARBA" id="ARBA00004246"/>
    </source>
</evidence>
<dbReference type="InterPro" id="IPR001452">
    <property type="entry name" value="SH3_domain"/>
</dbReference>
<dbReference type="Proteomes" id="UP000515208">
    <property type="component" value="Unplaced"/>
</dbReference>
<evidence type="ECO:0000259" key="14">
    <source>
        <dbReference type="PROSITE" id="PS50831"/>
    </source>
</evidence>
<dbReference type="FunFam" id="2.30.30.40:FF:000001">
    <property type="entry name" value="Sorbin and SH3 domain-containing protein 1 isoform 2"/>
    <property type="match status" value="1"/>
</dbReference>
<evidence type="ECO:0000256" key="9">
    <source>
        <dbReference type="ARBA" id="ARBA00022949"/>
    </source>
</evidence>
<comment type="subcellular location">
    <subcellularLocation>
        <location evidence="2">Cell junction</location>
        <location evidence="2">Focal adhesion</location>
    </subcellularLocation>
    <subcellularLocation>
        <location evidence="1">Cell membrane</location>
    </subcellularLocation>
    <subcellularLocation>
        <location evidence="3">Cytoplasm</location>
    </subcellularLocation>
</comment>
<reference evidence="16" key="1">
    <citation type="submission" date="2025-08" db="UniProtKB">
        <authorList>
            <consortium name="RefSeq"/>
        </authorList>
    </citation>
    <scope>IDENTIFICATION</scope>
    <source>
        <tissue evidence="16">Blood</tissue>
    </source>
</reference>
<dbReference type="GO" id="GO:0005886">
    <property type="term" value="C:plasma membrane"/>
    <property type="evidence" value="ECO:0007669"/>
    <property type="project" value="UniProtKB-SubCell"/>
</dbReference>
<evidence type="ECO:0000256" key="8">
    <source>
        <dbReference type="ARBA" id="ARBA00022737"/>
    </source>
</evidence>
<evidence type="ECO:0000256" key="11">
    <source>
        <dbReference type="PROSITE-ProRule" id="PRU00192"/>
    </source>
</evidence>
<feature type="region of interest" description="Disordered" evidence="12">
    <location>
        <begin position="316"/>
        <end position="378"/>
    </location>
</feature>
<evidence type="ECO:0000256" key="12">
    <source>
        <dbReference type="SAM" id="MobiDB-lite"/>
    </source>
</evidence>
<dbReference type="CDD" id="cd11916">
    <property type="entry name" value="SH3_Sorbs1_3"/>
    <property type="match status" value="1"/>
</dbReference>
<gene>
    <name evidence="16" type="primary">SORBS1</name>
</gene>
<dbReference type="SMART" id="SM00326">
    <property type="entry name" value="SH3"/>
    <property type="match status" value="3"/>
</dbReference>
<feature type="compositionally biased region" description="Low complexity" evidence="12">
    <location>
        <begin position="886"/>
        <end position="897"/>
    </location>
</feature>
<feature type="region of interest" description="Disordered" evidence="12">
    <location>
        <begin position="636"/>
        <end position="659"/>
    </location>
</feature>
<dbReference type="PROSITE" id="PS50002">
    <property type="entry name" value="SH3"/>
    <property type="match status" value="3"/>
</dbReference>
<evidence type="ECO:0000256" key="5">
    <source>
        <dbReference type="ARBA" id="ARBA00022475"/>
    </source>
</evidence>
<evidence type="ECO:0000256" key="10">
    <source>
        <dbReference type="ARBA" id="ARBA00023136"/>
    </source>
</evidence>
<feature type="compositionally biased region" description="Low complexity" evidence="12">
    <location>
        <begin position="77"/>
        <end position="90"/>
    </location>
</feature>
<feature type="domain" description="SH3" evidence="13">
    <location>
        <begin position="1191"/>
        <end position="1252"/>
    </location>
</feature>
<dbReference type="GO" id="GO:0031589">
    <property type="term" value="P:cell-substrate adhesion"/>
    <property type="evidence" value="ECO:0007669"/>
    <property type="project" value="TreeGrafter"/>
</dbReference>
<feature type="compositionally biased region" description="Basic and acidic residues" evidence="12">
    <location>
        <begin position="1132"/>
        <end position="1141"/>
    </location>
</feature>
<feature type="region of interest" description="Disordered" evidence="12">
    <location>
        <begin position="77"/>
        <end position="302"/>
    </location>
</feature>
<keyword evidence="10" id="KW-0472">Membrane</keyword>
<feature type="region of interest" description="Disordered" evidence="12">
    <location>
        <begin position="884"/>
        <end position="906"/>
    </location>
</feature>
<dbReference type="PRINTS" id="PR00499">
    <property type="entry name" value="P67PHOX"/>
</dbReference>
<dbReference type="InterPro" id="IPR003127">
    <property type="entry name" value="SoHo_dom"/>
</dbReference>
<feature type="compositionally biased region" description="Low complexity" evidence="12">
    <location>
        <begin position="221"/>
        <end position="238"/>
    </location>
</feature>
<organism evidence="15 16">
    <name type="scientific">Bison bison bison</name>
    <name type="common">North American plains bison</name>
    <dbReference type="NCBI Taxonomy" id="43346"/>
    <lineage>
        <taxon>Eukaryota</taxon>
        <taxon>Metazoa</taxon>
        <taxon>Chordata</taxon>
        <taxon>Craniata</taxon>
        <taxon>Vertebrata</taxon>
        <taxon>Euteleostomi</taxon>
        <taxon>Mammalia</taxon>
        <taxon>Eutheria</taxon>
        <taxon>Laurasiatheria</taxon>
        <taxon>Artiodactyla</taxon>
        <taxon>Ruminantia</taxon>
        <taxon>Pecora</taxon>
        <taxon>Bovidae</taxon>
        <taxon>Bovinae</taxon>
        <taxon>Bison</taxon>
    </lineage>
</organism>
<evidence type="ECO:0000313" key="16">
    <source>
        <dbReference type="RefSeq" id="XP_010831278.1"/>
    </source>
</evidence>
<feature type="region of interest" description="Disordered" evidence="12">
    <location>
        <begin position="1001"/>
        <end position="1023"/>
    </location>
</feature>
<keyword evidence="7" id="KW-0597">Phosphoprotein</keyword>
<dbReference type="SMART" id="SM00459">
    <property type="entry name" value="Sorb"/>
    <property type="match status" value="1"/>
</dbReference>
<feature type="compositionally biased region" description="Polar residues" evidence="12">
    <location>
        <begin position="142"/>
        <end position="154"/>
    </location>
</feature>
<dbReference type="RefSeq" id="XP_010831278.1">
    <property type="nucleotide sequence ID" value="XM_010832976.1"/>
</dbReference>
<feature type="compositionally biased region" description="Polar residues" evidence="12">
    <location>
        <begin position="436"/>
        <end position="449"/>
    </location>
</feature>
<dbReference type="GeneID" id="104983532"/>
<dbReference type="GO" id="GO:0005634">
    <property type="term" value="C:nucleus"/>
    <property type="evidence" value="ECO:0007669"/>
    <property type="project" value="TreeGrafter"/>
</dbReference>
<dbReference type="PANTHER" id="PTHR14167">
    <property type="entry name" value="SH3 DOMAIN-CONTAINING"/>
    <property type="match status" value="1"/>
</dbReference>
<feature type="region of interest" description="Disordered" evidence="12">
    <location>
        <begin position="1110"/>
        <end position="1189"/>
    </location>
</feature>
<keyword evidence="5" id="KW-1003">Cell membrane</keyword>
<keyword evidence="9" id="KW-0965">Cell junction</keyword>
<dbReference type="Gene3D" id="2.30.30.40">
    <property type="entry name" value="SH3 Domains"/>
    <property type="match status" value="3"/>
</dbReference>
<dbReference type="SUPFAM" id="SSF50044">
    <property type="entry name" value="SH3-domain"/>
    <property type="match status" value="3"/>
</dbReference>
<keyword evidence="8" id="KW-0677">Repeat</keyword>
<proteinExistence type="predicted"/>
<dbReference type="GO" id="GO:0005925">
    <property type="term" value="C:focal adhesion"/>
    <property type="evidence" value="ECO:0007669"/>
    <property type="project" value="UniProtKB-SubCell"/>
</dbReference>
<keyword evidence="15" id="KW-1185">Reference proteome</keyword>
<feature type="domain" description="SoHo" evidence="14">
    <location>
        <begin position="365"/>
        <end position="468"/>
    </location>
</feature>
<keyword evidence="4 11" id="KW-0728">SH3 domain</keyword>
<dbReference type="InterPro" id="IPR050384">
    <property type="entry name" value="Endophilin_SH3RF"/>
</dbReference>
<evidence type="ECO:0000259" key="13">
    <source>
        <dbReference type="PROSITE" id="PS50002"/>
    </source>
</evidence>
<dbReference type="Pfam" id="PF14604">
    <property type="entry name" value="SH3_9"/>
    <property type="match status" value="1"/>
</dbReference>
<feature type="compositionally biased region" description="Basic and acidic residues" evidence="12">
    <location>
        <begin position="1110"/>
        <end position="1120"/>
    </location>
</feature>
<dbReference type="FunFam" id="2.30.30.40:FF:000003">
    <property type="entry name" value="Sorbin and SH3 domain-containing protein 1 isoform 2"/>
    <property type="match status" value="1"/>
</dbReference>
<evidence type="ECO:0000256" key="1">
    <source>
        <dbReference type="ARBA" id="ARBA00004236"/>
    </source>
</evidence>
<feature type="compositionally biased region" description="Basic and acidic residues" evidence="12">
    <location>
        <begin position="169"/>
        <end position="178"/>
    </location>
</feature>
<evidence type="ECO:0000256" key="3">
    <source>
        <dbReference type="ARBA" id="ARBA00004496"/>
    </source>
</evidence>
<dbReference type="CDD" id="cd11922">
    <property type="entry name" value="SH3_Sorbs1_2"/>
    <property type="match status" value="1"/>
</dbReference>
<protein>
    <submittedName>
        <fullName evidence="16">Sorbin and SH3 domain-containing protein 1 isoform X7</fullName>
    </submittedName>
</protein>
<feature type="compositionally biased region" description="Polar residues" evidence="12">
    <location>
        <begin position="265"/>
        <end position="302"/>
    </location>
</feature>
<dbReference type="PANTHER" id="PTHR14167:SF64">
    <property type="entry name" value="SORBIN AND SH3 DOMAIN-CONTAINING PROTEIN 1"/>
    <property type="match status" value="1"/>
</dbReference>
<feature type="compositionally biased region" description="Polar residues" evidence="12">
    <location>
        <begin position="104"/>
        <end position="129"/>
    </location>
</feature>
<dbReference type="InterPro" id="IPR035611">
    <property type="entry name" value="SORBS1_SH3_2"/>
</dbReference>
<keyword evidence="6" id="KW-0963">Cytoplasm</keyword>
<feature type="region of interest" description="Disordered" evidence="12">
    <location>
        <begin position="1051"/>
        <end position="1091"/>
    </location>
</feature>
<dbReference type="FunFam" id="2.30.30.40:FF:000004">
    <property type="entry name" value="Sorbin and SH3 domain-containing protein 1 isoform 2"/>
    <property type="match status" value="1"/>
</dbReference>
<accession>A0A6P3GI53</accession>
<name>A0A6P3GI53_BISBB</name>
<feature type="region of interest" description="Disordered" evidence="12">
    <location>
        <begin position="403"/>
        <end position="541"/>
    </location>
</feature>